<comment type="subcellular location">
    <subcellularLocation>
        <location evidence="1">Cell membrane</location>
    </subcellularLocation>
</comment>
<dbReference type="Proteomes" id="UP000005631">
    <property type="component" value="Chromosome"/>
</dbReference>
<proteinExistence type="predicted"/>
<dbReference type="PANTHER" id="PTHR43646">
    <property type="entry name" value="GLYCOSYLTRANSFERASE"/>
    <property type="match status" value="1"/>
</dbReference>
<keyword evidence="8" id="KW-1185">Reference proteome</keyword>
<evidence type="ECO:0000256" key="5">
    <source>
        <dbReference type="ARBA" id="ARBA00023136"/>
    </source>
</evidence>
<dbReference type="InterPro" id="IPR026461">
    <property type="entry name" value="Trfase_2_rSAM/seldom_assoc"/>
</dbReference>
<protein>
    <submittedName>
        <fullName evidence="7">Glycosyl transferase</fullName>
    </submittedName>
</protein>
<evidence type="ECO:0000256" key="3">
    <source>
        <dbReference type="ARBA" id="ARBA00022676"/>
    </source>
</evidence>
<organism evidence="7 8">
    <name type="scientific">Owenweeksia hongkongensis (strain DSM 17368 / CIP 108786 / JCM 12287 / NRRL B-23963 / UST20020801)</name>
    <dbReference type="NCBI Taxonomy" id="926562"/>
    <lineage>
        <taxon>Bacteria</taxon>
        <taxon>Pseudomonadati</taxon>
        <taxon>Bacteroidota</taxon>
        <taxon>Flavobacteriia</taxon>
        <taxon>Flavobacteriales</taxon>
        <taxon>Owenweeksiaceae</taxon>
        <taxon>Owenweeksia</taxon>
    </lineage>
</organism>
<dbReference type="RefSeq" id="WP_014203231.1">
    <property type="nucleotide sequence ID" value="NC_016599.1"/>
</dbReference>
<dbReference type="InterPro" id="IPR029044">
    <property type="entry name" value="Nucleotide-diphossugar_trans"/>
</dbReference>
<evidence type="ECO:0000256" key="4">
    <source>
        <dbReference type="ARBA" id="ARBA00022679"/>
    </source>
</evidence>
<keyword evidence="5" id="KW-0472">Membrane</keyword>
<dbReference type="STRING" id="926562.Oweho_2925"/>
<sequence>MDNKISVIIPTYNEGDHIANLISEIKRHSVGLDCEIIVADGGSIDETAESVLTTTATLVRSSQKGRGAQLNAGAEKATGNILFFLHADSQPPERFLYDVLEAVKSGHNAGCFRLKFDSNHWFLKVNAWFTRFNVNAVRFGDQGLFVTRELFDQTGGYRNDYILLEDQEMVIRLKKFGARFKVLKKSMTTSARKYLENGVISLQLNFFIIWWNYYLGKSQAELVKIYKKRILDTKIQEEDATPKEALAKP</sequence>
<dbReference type="Gene3D" id="3.90.550.10">
    <property type="entry name" value="Spore Coat Polysaccharide Biosynthesis Protein SpsA, Chain A"/>
    <property type="match status" value="1"/>
</dbReference>
<dbReference type="eggNOG" id="COG1216">
    <property type="taxonomic scope" value="Bacteria"/>
</dbReference>
<keyword evidence="2" id="KW-1003">Cell membrane</keyword>
<reference evidence="7 8" key="1">
    <citation type="journal article" date="2012" name="Stand. Genomic Sci.">
        <title>Genome sequence of the orange-pigmented seawater bacterium Owenweeksia hongkongensis type strain (UST20020801(T)).</title>
        <authorList>
            <person name="Riedel T."/>
            <person name="Held B."/>
            <person name="Nolan M."/>
            <person name="Lucas S."/>
            <person name="Lapidus A."/>
            <person name="Tice H."/>
            <person name="Del Rio T.G."/>
            <person name="Cheng J.F."/>
            <person name="Han C."/>
            <person name="Tapia R."/>
            <person name="Goodwin L.A."/>
            <person name="Pitluck S."/>
            <person name="Liolios K."/>
            <person name="Mavromatis K."/>
            <person name="Pagani I."/>
            <person name="Ivanova N."/>
            <person name="Mikhailova N."/>
            <person name="Pati A."/>
            <person name="Chen A."/>
            <person name="Palaniappan K."/>
            <person name="Rohde M."/>
            <person name="Tindall B.J."/>
            <person name="Detter J.C."/>
            <person name="Goker M."/>
            <person name="Woyke T."/>
            <person name="Bristow J."/>
            <person name="Eisen J.A."/>
            <person name="Markowitz V."/>
            <person name="Hugenholtz P."/>
            <person name="Klenk H.P."/>
            <person name="Kyrpides N.C."/>
        </authorList>
    </citation>
    <scope>NUCLEOTIDE SEQUENCE</scope>
    <source>
        <strain evidence="8">DSM 17368 / JCM 12287 / NRRL B-23963</strain>
    </source>
</reference>
<feature type="domain" description="Glycosyltransferase 2-like" evidence="6">
    <location>
        <begin position="6"/>
        <end position="125"/>
    </location>
</feature>
<evidence type="ECO:0000313" key="8">
    <source>
        <dbReference type="Proteomes" id="UP000005631"/>
    </source>
</evidence>
<evidence type="ECO:0000256" key="2">
    <source>
        <dbReference type="ARBA" id="ARBA00022475"/>
    </source>
</evidence>
<accession>G8R1D9</accession>
<dbReference type="AlphaFoldDB" id="G8R1D9"/>
<dbReference type="CDD" id="cd02522">
    <property type="entry name" value="GT_2_like_a"/>
    <property type="match status" value="1"/>
</dbReference>
<dbReference type="EMBL" id="CP003156">
    <property type="protein sequence ID" value="AEV33882.1"/>
    <property type="molecule type" value="Genomic_DNA"/>
</dbReference>
<dbReference type="KEGG" id="oho:Oweho_2925"/>
<dbReference type="HOGENOM" id="CLU_025996_17_3_10"/>
<dbReference type="OrthoDB" id="9810303at2"/>
<gene>
    <name evidence="7" type="ordered locus">Oweho_2925</name>
</gene>
<dbReference type="GO" id="GO:0016757">
    <property type="term" value="F:glycosyltransferase activity"/>
    <property type="evidence" value="ECO:0007669"/>
    <property type="project" value="UniProtKB-KW"/>
</dbReference>
<dbReference type="PANTHER" id="PTHR43646:SF2">
    <property type="entry name" value="GLYCOSYLTRANSFERASE 2-LIKE DOMAIN-CONTAINING PROTEIN"/>
    <property type="match status" value="1"/>
</dbReference>
<dbReference type="Pfam" id="PF00535">
    <property type="entry name" value="Glycos_transf_2"/>
    <property type="match status" value="1"/>
</dbReference>
<dbReference type="SUPFAM" id="SSF53448">
    <property type="entry name" value="Nucleotide-diphospho-sugar transferases"/>
    <property type="match status" value="1"/>
</dbReference>
<dbReference type="InterPro" id="IPR001173">
    <property type="entry name" value="Glyco_trans_2-like"/>
</dbReference>
<dbReference type="NCBIfam" id="TIGR04283">
    <property type="entry name" value="glyco_like_mftF"/>
    <property type="match status" value="1"/>
</dbReference>
<evidence type="ECO:0000256" key="1">
    <source>
        <dbReference type="ARBA" id="ARBA00004236"/>
    </source>
</evidence>
<dbReference type="GO" id="GO:0005886">
    <property type="term" value="C:plasma membrane"/>
    <property type="evidence" value="ECO:0007669"/>
    <property type="project" value="UniProtKB-SubCell"/>
</dbReference>
<evidence type="ECO:0000259" key="6">
    <source>
        <dbReference type="Pfam" id="PF00535"/>
    </source>
</evidence>
<name>G8R1D9_OWEHD</name>
<keyword evidence="3" id="KW-0328">Glycosyltransferase</keyword>
<evidence type="ECO:0000313" key="7">
    <source>
        <dbReference type="EMBL" id="AEV33882.1"/>
    </source>
</evidence>
<keyword evidence="4 7" id="KW-0808">Transferase</keyword>